<sequence>MSQLRATKSGLVVSAVICIFIFLYLRNPTPVESEEEPAHPEVVECGFYPDELCSALFEGKGAAPQIAKFCKTPHKSEIHAHLHTPGNCSGISWGLHFITRPLSAEEGDFSLAYIITIHKGAGHNWEADSTLYAGFVFLLDAPGATPNTGWEGNIQAIKWKSEEGNVHDGCKGRYVQDICVYGPGDLLWLIQSPSLFASKFEHSTDPLVVTCLERRHRLGVLRQAEVPVEPHWHFQQQSHFNMRLNR</sequence>
<dbReference type="PANTHER" id="PTHR19297:SF178">
    <property type="entry name" value="BETA-1,3-GALACTOSYL-O-GLYCOSYL-GLYCOPROTEIN BETA-1,6-N-ACETYLGLUCOSAMINYLTRANSFERASE 7"/>
    <property type="match status" value="1"/>
</dbReference>
<dbReference type="EMBL" id="ADFV01055387">
    <property type="status" value="NOT_ANNOTATED_CDS"/>
    <property type="molecule type" value="Genomic_DNA"/>
</dbReference>
<dbReference type="EMBL" id="ADFV01055385">
    <property type="status" value="NOT_ANNOTATED_CDS"/>
    <property type="molecule type" value="Genomic_DNA"/>
</dbReference>
<reference evidence="1" key="3">
    <citation type="submission" date="2025-09" db="UniProtKB">
        <authorList>
            <consortium name="Ensembl"/>
        </authorList>
    </citation>
    <scope>IDENTIFICATION</scope>
</reference>
<dbReference type="Ensembl" id="ENSNLET00000039303.1">
    <property type="protein sequence ID" value="ENSNLEP00000045505.1"/>
    <property type="gene ID" value="ENSNLEG00000028915.1"/>
</dbReference>
<reference evidence="1" key="2">
    <citation type="submission" date="2025-08" db="UniProtKB">
        <authorList>
            <consortium name="Ensembl"/>
        </authorList>
    </citation>
    <scope>IDENTIFICATION</scope>
</reference>
<protein>
    <submittedName>
        <fullName evidence="1">Uncharacterized protein</fullName>
    </submittedName>
</protein>
<reference evidence="1 2" key="1">
    <citation type="submission" date="2012-10" db="EMBL/GenBank/DDBJ databases">
        <authorList>
            <consortium name="Gibbon Genome Sequencing Consortium"/>
        </authorList>
    </citation>
    <scope>NUCLEOTIDE SEQUENCE [LARGE SCALE GENOMIC DNA]</scope>
</reference>
<proteinExistence type="predicted"/>
<accession>A0A2I3HPS7</accession>
<dbReference type="Proteomes" id="UP000001073">
    <property type="component" value="Chromosome 13"/>
</dbReference>
<dbReference type="AlphaFoldDB" id="A0A2I3HPS7"/>
<dbReference type="EMBL" id="ADFV01055386">
    <property type="status" value="NOT_ANNOTATED_CDS"/>
    <property type="molecule type" value="Genomic_DNA"/>
</dbReference>
<evidence type="ECO:0000313" key="1">
    <source>
        <dbReference type="Ensembl" id="ENSNLEP00000045505.1"/>
    </source>
</evidence>
<keyword evidence="2" id="KW-1185">Reference proteome</keyword>
<dbReference type="GO" id="GO:0008375">
    <property type="term" value="F:acetylglucosaminyltransferase activity"/>
    <property type="evidence" value="ECO:0007669"/>
    <property type="project" value="TreeGrafter"/>
</dbReference>
<dbReference type="PANTHER" id="PTHR19297">
    <property type="entry name" value="GLYCOSYLTRANSFERASE 14 FAMILY MEMBER"/>
    <property type="match status" value="1"/>
</dbReference>
<dbReference type="InParanoid" id="A0A2I3HPS7"/>
<dbReference type="GeneTree" id="ENSGT00940000160402"/>
<evidence type="ECO:0000313" key="2">
    <source>
        <dbReference type="Proteomes" id="UP000001073"/>
    </source>
</evidence>
<name>A0A2I3HPS7_NOMLE</name>
<organism evidence="1 2">
    <name type="scientific">Nomascus leucogenys</name>
    <name type="common">Northern white-cheeked gibbon</name>
    <name type="synonym">Hylobates leucogenys</name>
    <dbReference type="NCBI Taxonomy" id="61853"/>
    <lineage>
        <taxon>Eukaryota</taxon>
        <taxon>Metazoa</taxon>
        <taxon>Chordata</taxon>
        <taxon>Craniata</taxon>
        <taxon>Vertebrata</taxon>
        <taxon>Euteleostomi</taxon>
        <taxon>Mammalia</taxon>
        <taxon>Eutheria</taxon>
        <taxon>Euarchontoglires</taxon>
        <taxon>Primates</taxon>
        <taxon>Haplorrhini</taxon>
        <taxon>Catarrhini</taxon>
        <taxon>Hylobatidae</taxon>
        <taxon>Nomascus</taxon>
    </lineage>
</organism>